<dbReference type="AlphaFoldDB" id="W4HFC0"/>
<keyword evidence="6" id="KW-1185">Reference proteome</keyword>
<evidence type="ECO:0000259" key="4">
    <source>
        <dbReference type="Pfam" id="PF01464"/>
    </source>
</evidence>
<dbReference type="SUPFAM" id="SSF53955">
    <property type="entry name" value="Lysozyme-like"/>
    <property type="match status" value="1"/>
</dbReference>
<evidence type="ECO:0000313" key="6">
    <source>
        <dbReference type="Proteomes" id="UP000019063"/>
    </source>
</evidence>
<dbReference type="CDD" id="cd13400">
    <property type="entry name" value="LT_IagB-like"/>
    <property type="match status" value="1"/>
</dbReference>
<dbReference type="STRING" id="1379903.ATO8_17290"/>
<evidence type="ECO:0000313" key="5">
    <source>
        <dbReference type="EMBL" id="ETW11447.1"/>
    </source>
</evidence>
<evidence type="ECO:0000256" key="2">
    <source>
        <dbReference type="SAM" id="MobiDB-lite"/>
    </source>
</evidence>
<organism evidence="5 6">
    <name type="scientific">Roseivivax marinus</name>
    <dbReference type="NCBI Taxonomy" id="1379903"/>
    <lineage>
        <taxon>Bacteria</taxon>
        <taxon>Pseudomonadati</taxon>
        <taxon>Pseudomonadota</taxon>
        <taxon>Alphaproteobacteria</taxon>
        <taxon>Rhodobacterales</taxon>
        <taxon>Roseobacteraceae</taxon>
        <taxon>Roseivivax</taxon>
    </lineage>
</organism>
<dbReference type="Proteomes" id="UP000019063">
    <property type="component" value="Unassembled WGS sequence"/>
</dbReference>
<protein>
    <submittedName>
        <fullName evidence="5">Lytic murein transglycosylase family protein</fullName>
    </submittedName>
</protein>
<dbReference type="Gene3D" id="1.10.530.10">
    <property type="match status" value="1"/>
</dbReference>
<name>W4HFC0_9RHOB</name>
<sequence length="290" mass="30848">MRGVLGRLIVCASLALTATGEAAANGWAGFYTASPERAAPEAPSDDAPSARRPSASAPGADGAPEGVCIRAILEAQARHGIPDNILLGIGLQEAGVMRNGELTVWPYAVNSEGKGMLFDSAAEALAFVGSEQARGARSIDVGCMQINLRWHPEAFITDAQGFWPEHNTDYAARFLRGLYEETGDWTRAVGAYHSRTPEHQARYLASAKRNIAVANQRIEIFRALAALPAGGTPAGRAAREMQTAQLDEPAAPQPERAGGRFWSTRASGSGPRRTLYGSGVIQPILPNFVR</sequence>
<feature type="chain" id="PRO_5004843196" evidence="3">
    <location>
        <begin position="24"/>
        <end position="290"/>
    </location>
</feature>
<feature type="signal peptide" evidence="3">
    <location>
        <begin position="1"/>
        <end position="23"/>
    </location>
</feature>
<comment type="similarity">
    <text evidence="1">Belongs to the virb1 family.</text>
</comment>
<feature type="region of interest" description="Disordered" evidence="2">
    <location>
        <begin position="36"/>
        <end position="62"/>
    </location>
</feature>
<dbReference type="eggNOG" id="COG0741">
    <property type="taxonomic scope" value="Bacteria"/>
</dbReference>
<dbReference type="InterPro" id="IPR023346">
    <property type="entry name" value="Lysozyme-like_dom_sf"/>
</dbReference>
<dbReference type="Pfam" id="PF01464">
    <property type="entry name" value="SLT"/>
    <property type="match status" value="1"/>
</dbReference>
<dbReference type="InterPro" id="IPR008258">
    <property type="entry name" value="Transglycosylase_SLT_dom_1"/>
</dbReference>
<dbReference type="EMBL" id="AQQW01000012">
    <property type="protein sequence ID" value="ETW11447.1"/>
    <property type="molecule type" value="Genomic_DNA"/>
</dbReference>
<evidence type="ECO:0000256" key="3">
    <source>
        <dbReference type="SAM" id="SignalP"/>
    </source>
</evidence>
<evidence type="ECO:0000256" key="1">
    <source>
        <dbReference type="ARBA" id="ARBA00009387"/>
    </source>
</evidence>
<feature type="region of interest" description="Disordered" evidence="2">
    <location>
        <begin position="244"/>
        <end position="273"/>
    </location>
</feature>
<comment type="caution">
    <text evidence="5">The sequence shown here is derived from an EMBL/GenBank/DDBJ whole genome shotgun (WGS) entry which is preliminary data.</text>
</comment>
<accession>W4HFC0</accession>
<reference evidence="5 6" key="1">
    <citation type="journal article" date="2014" name="Antonie Van Leeuwenhoek">
        <title>Roseivivax atlanticus sp. nov., isolated from surface seawater of the Atlantic Ocean.</title>
        <authorList>
            <person name="Li G."/>
            <person name="Lai Q."/>
            <person name="Liu X."/>
            <person name="Sun F."/>
            <person name="Shao Z."/>
        </authorList>
    </citation>
    <scope>NUCLEOTIDE SEQUENCE [LARGE SCALE GENOMIC DNA]</scope>
    <source>
        <strain evidence="5 6">22II-s10s</strain>
    </source>
</reference>
<proteinExistence type="inferred from homology"/>
<feature type="domain" description="Transglycosylase SLT" evidence="4">
    <location>
        <begin position="131"/>
        <end position="194"/>
    </location>
</feature>
<keyword evidence="3" id="KW-0732">Signal</keyword>
<gene>
    <name evidence="5" type="ORF">ATO8_17290</name>
</gene>